<feature type="transmembrane region" description="Helical" evidence="6">
    <location>
        <begin position="78"/>
        <end position="100"/>
    </location>
</feature>
<dbReference type="Proteomes" id="UP001206483">
    <property type="component" value="Unassembled WGS sequence"/>
</dbReference>
<protein>
    <submittedName>
        <fullName evidence="9">ATP-binding cassette subfamily B protein</fullName>
    </submittedName>
</protein>
<comment type="caution">
    <text evidence="9">The sequence shown here is derived from an EMBL/GenBank/DDBJ whole genome shotgun (WGS) entry which is preliminary data.</text>
</comment>
<dbReference type="SUPFAM" id="SSF52540">
    <property type="entry name" value="P-loop containing nucleoside triphosphate hydrolases"/>
    <property type="match status" value="1"/>
</dbReference>
<dbReference type="PROSITE" id="PS50929">
    <property type="entry name" value="ABC_TM1F"/>
    <property type="match status" value="1"/>
</dbReference>
<dbReference type="PROSITE" id="PS00211">
    <property type="entry name" value="ABC_TRANSPORTER_1"/>
    <property type="match status" value="1"/>
</dbReference>
<evidence type="ECO:0000256" key="3">
    <source>
        <dbReference type="ARBA" id="ARBA00022989"/>
    </source>
</evidence>
<dbReference type="InterPro" id="IPR027417">
    <property type="entry name" value="P-loop_NTPase"/>
</dbReference>
<comment type="subcellular location">
    <subcellularLocation>
        <location evidence="1">Cell membrane</location>
        <topology evidence="1">Multi-pass membrane protein</topology>
    </subcellularLocation>
</comment>
<evidence type="ECO:0000313" key="10">
    <source>
        <dbReference type="Proteomes" id="UP001206483"/>
    </source>
</evidence>
<feature type="transmembrane region" description="Helical" evidence="6">
    <location>
        <begin position="297"/>
        <end position="319"/>
    </location>
</feature>
<dbReference type="RefSeq" id="WP_253804778.1">
    <property type="nucleotide sequence ID" value="NZ_JAMZDX010000009.1"/>
</dbReference>
<evidence type="ECO:0000313" key="9">
    <source>
        <dbReference type="EMBL" id="MCP2314450.1"/>
    </source>
</evidence>
<dbReference type="InterPro" id="IPR017871">
    <property type="entry name" value="ABC_transporter-like_CS"/>
</dbReference>
<feature type="region of interest" description="Disordered" evidence="5">
    <location>
        <begin position="1"/>
        <end position="37"/>
    </location>
</feature>
<dbReference type="Pfam" id="PF00664">
    <property type="entry name" value="ABC_membrane"/>
    <property type="match status" value="1"/>
</dbReference>
<keyword evidence="9" id="KW-0547">Nucleotide-binding</keyword>
<evidence type="ECO:0000259" key="8">
    <source>
        <dbReference type="PROSITE" id="PS50929"/>
    </source>
</evidence>
<dbReference type="PROSITE" id="PS50893">
    <property type="entry name" value="ABC_TRANSPORTER_2"/>
    <property type="match status" value="1"/>
</dbReference>
<keyword evidence="10" id="KW-1185">Reference proteome</keyword>
<dbReference type="EMBL" id="JAMZDX010000009">
    <property type="protein sequence ID" value="MCP2314450.1"/>
    <property type="molecule type" value="Genomic_DNA"/>
</dbReference>
<gene>
    <name evidence="9" type="ORF">FHR36_007651</name>
</gene>
<dbReference type="InterPro" id="IPR003439">
    <property type="entry name" value="ABC_transporter-like_ATP-bd"/>
</dbReference>
<feature type="domain" description="ABC transporter" evidence="7">
    <location>
        <begin position="358"/>
        <end position="588"/>
    </location>
</feature>
<evidence type="ECO:0000256" key="6">
    <source>
        <dbReference type="SAM" id="Phobius"/>
    </source>
</evidence>
<evidence type="ECO:0000256" key="2">
    <source>
        <dbReference type="ARBA" id="ARBA00022692"/>
    </source>
</evidence>
<feature type="transmembrane region" description="Helical" evidence="6">
    <location>
        <begin position="168"/>
        <end position="200"/>
    </location>
</feature>
<evidence type="ECO:0000256" key="1">
    <source>
        <dbReference type="ARBA" id="ARBA00004651"/>
    </source>
</evidence>
<dbReference type="SUPFAM" id="SSF90123">
    <property type="entry name" value="ABC transporter transmembrane region"/>
    <property type="match status" value="1"/>
</dbReference>
<keyword evidence="3 6" id="KW-1133">Transmembrane helix</keyword>
<dbReference type="GO" id="GO:0005524">
    <property type="term" value="F:ATP binding"/>
    <property type="evidence" value="ECO:0007669"/>
    <property type="project" value="UniProtKB-KW"/>
</dbReference>
<keyword evidence="2 6" id="KW-0812">Transmembrane</keyword>
<dbReference type="InterPro" id="IPR036640">
    <property type="entry name" value="ABC1_TM_sf"/>
</dbReference>
<proteinExistence type="predicted"/>
<name>A0ABT1JAG2_9ACTN</name>
<feature type="transmembrane region" description="Helical" evidence="6">
    <location>
        <begin position="269"/>
        <end position="291"/>
    </location>
</feature>
<accession>A0ABT1JAG2</accession>
<keyword evidence="9" id="KW-0067">ATP-binding</keyword>
<dbReference type="Pfam" id="PF00005">
    <property type="entry name" value="ABC_tran"/>
    <property type="match status" value="1"/>
</dbReference>
<evidence type="ECO:0000256" key="4">
    <source>
        <dbReference type="ARBA" id="ARBA00023136"/>
    </source>
</evidence>
<keyword evidence="4 6" id="KW-0472">Membrane</keyword>
<feature type="transmembrane region" description="Helical" evidence="6">
    <location>
        <begin position="49"/>
        <end position="71"/>
    </location>
</feature>
<reference evidence="9 10" key="1">
    <citation type="submission" date="2022-06" db="EMBL/GenBank/DDBJ databases">
        <title>Sequencing the genomes of 1000 actinobacteria strains.</title>
        <authorList>
            <person name="Klenk H.-P."/>
        </authorList>
    </citation>
    <scope>NUCLEOTIDE SEQUENCE [LARGE SCALE GENOMIC DNA]</scope>
    <source>
        <strain evidence="9 10">DSM 41656</strain>
    </source>
</reference>
<organism evidence="9 10">
    <name type="scientific">Kitasatospora paracochleata</name>
    <dbReference type="NCBI Taxonomy" id="58354"/>
    <lineage>
        <taxon>Bacteria</taxon>
        <taxon>Bacillati</taxon>
        <taxon>Actinomycetota</taxon>
        <taxon>Actinomycetes</taxon>
        <taxon>Kitasatosporales</taxon>
        <taxon>Streptomycetaceae</taxon>
        <taxon>Kitasatospora</taxon>
    </lineage>
</organism>
<dbReference type="PANTHER" id="PTHR43394:SF1">
    <property type="entry name" value="ATP-BINDING CASSETTE SUB-FAMILY B MEMBER 10, MITOCHONDRIAL"/>
    <property type="match status" value="1"/>
</dbReference>
<dbReference type="InterPro" id="IPR039421">
    <property type="entry name" value="Type_1_exporter"/>
</dbReference>
<evidence type="ECO:0000259" key="7">
    <source>
        <dbReference type="PROSITE" id="PS50893"/>
    </source>
</evidence>
<evidence type="ECO:0000256" key="5">
    <source>
        <dbReference type="SAM" id="MobiDB-lite"/>
    </source>
</evidence>
<dbReference type="Gene3D" id="3.40.50.300">
    <property type="entry name" value="P-loop containing nucleotide triphosphate hydrolases"/>
    <property type="match status" value="1"/>
</dbReference>
<dbReference type="PANTHER" id="PTHR43394">
    <property type="entry name" value="ATP-DEPENDENT PERMEASE MDL1, MITOCHONDRIAL"/>
    <property type="match status" value="1"/>
</dbReference>
<sequence>MPTTADSAPTAPRAGDRSASAPDTPDGPRRRPPAAGGRLLPVLAHGRRWSAVLAASVAASTAATLALPAVLGRAADRALGGSGVPAAVPLAVVLLVLTAAEALNQYAGPRASADATARLREATVCRTTAGEALPARRPPVGELAARLTAAAPQAALAAPALVYSAAQLLMAAGAVGALALLAPLPALAFAVTAPLGYLVVRRQLRRTARLGEGYQRAQAAVAAGLLDAVSGSRSIAAAGTAACEIERVLRPVPELSRQGTGMWDSQRRIAWAAGLLAPATQLAVLAASGIAVGYGSLSVGGMLAALGYAGIGLGGFGAAQSLLDVSRARAGAVLLADALDAPERPRGDRPLPDGRGRLELRAVTVRALGTSVLDGVDLDLAAGTWTALVGADDAETSALAAVAAGLLTPDRGTALLDGVPLAEIRPDDLRTAVACAFADPVLYGPTVEEAITLGAPPGARQRSRTAARAARADAFVRRLPDGYRTPLTAAPLSGGERQRLGLARAFARDSRLLVLDDATSSLDSATEAAVLRALRAQDGRTRLLVTRRPAAAAHADTVAWLHRGRIRAVGPHRELWSEPAYRAVFRGAD</sequence>
<dbReference type="Gene3D" id="1.20.1560.10">
    <property type="entry name" value="ABC transporter type 1, transmembrane domain"/>
    <property type="match status" value="1"/>
</dbReference>
<feature type="domain" description="ABC transmembrane type-1" evidence="8">
    <location>
        <begin position="51"/>
        <end position="328"/>
    </location>
</feature>
<dbReference type="InterPro" id="IPR011527">
    <property type="entry name" value="ABC1_TM_dom"/>
</dbReference>